<dbReference type="InterPro" id="IPR011335">
    <property type="entry name" value="Restrct_endonuc-II-like"/>
</dbReference>
<gene>
    <name evidence="2" type="ORF">ACFP1Z_02585</name>
</gene>
<dbReference type="Pfam" id="PF05685">
    <property type="entry name" value="Uma2"/>
    <property type="match status" value="1"/>
</dbReference>
<organism evidence="2 3">
    <name type="scientific">Streptomyces gamaensis</name>
    <dbReference type="NCBI Taxonomy" id="1763542"/>
    <lineage>
        <taxon>Bacteria</taxon>
        <taxon>Bacillati</taxon>
        <taxon>Actinomycetota</taxon>
        <taxon>Actinomycetes</taxon>
        <taxon>Kitasatosporales</taxon>
        <taxon>Streptomycetaceae</taxon>
        <taxon>Streptomyces</taxon>
    </lineage>
</organism>
<dbReference type="SUPFAM" id="SSF52980">
    <property type="entry name" value="Restriction endonuclease-like"/>
    <property type="match status" value="1"/>
</dbReference>
<dbReference type="Proteomes" id="UP001596083">
    <property type="component" value="Unassembled WGS sequence"/>
</dbReference>
<dbReference type="InterPro" id="IPR008538">
    <property type="entry name" value="Uma2"/>
</dbReference>
<dbReference type="PANTHER" id="PTHR35400:SF3">
    <property type="entry name" value="SLL1072 PROTEIN"/>
    <property type="match status" value="1"/>
</dbReference>
<proteinExistence type="predicted"/>
<sequence>MTIDSSRKAERDERLSLDTLFHWLERMPVPGGHKVEVVEGAVHFWPQRDNHWDLTIAVYEQLRTRYPRRRLLSDVRVDFPGHLNGFCPDVVLLKDGAARGRLRYQDVLFVAEVITKNTARNDYGPKKDAYAAAGVPVYLVVDPYAAHCTVHAEPHNGSYCVWPAIGFGDPVDLTGTAVGLAIDTGDFEQE</sequence>
<dbReference type="Gene3D" id="3.90.1570.10">
    <property type="entry name" value="tt1808, chain A"/>
    <property type="match status" value="1"/>
</dbReference>
<name>A0ABW0YYB0_9ACTN</name>
<dbReference type="CDD" id="cd06260">
    <property type="entry name" value="DUF820-like"/>
    <property type="match status" value="1"/>
</dbReference>
<keyword evidence="2" id="KW-0540">Nuclease</keyword>
<dbReference type="RefSeq" id="WP_390314050.1">
    <property type="nucleotide sequence ID" value="NZ_JBHSPB010000001.1"/>
</dbReference>
<dbReference type="EMBL" id="JBHSPB010000001">
    <property type="protein sequence ID" value="MFC5719070.1"/>
    <property type="molecule type" value="Genomic_DNA"/>
</dbReference>
<keyword evidence="2" id="KW-0255">Endonuclease</keyword>
<dbReference type="PANTHER" id="PTHR35400">
    <property type="entry name" value="SLR1083 PROTEIN"/>
    <property type="match status" value="1"/>
</dbReference>
<evidence type="ECO:0000313" key="2">
    <source>
        <dbReference type="EMBL" id="MFC5719070.1"/>
    </source>
</evidence>
<reference evidence="3" key="1">
    <citation type="journal article" date="2019" name="Int. J. Syst. Evol. Microbiol.">
        <title>The Global Catalogue of Microorganisms (GCM) 10K type strain sequencing project: providing services to taxonomists for standard genome sequencing and annotation.</title>
        <authorList>
            <consortium name="The Broad Institute Genomics Platform"/>
            <consortium name="The Broad Institute Genome Sequencing Center for Infectious Disease"/>
            <person name="Wu L."/>
            <person name="Ma J."/>
        </authorList>
    </citation>
    <scope>NUCLEOTIDE SEQUENCE [LARGE SCALE GENOMIC DNA]</scope>
    <source>
        <strain evidence="3">CGMCC 4.7304</strain>
    </source>
</reference>
<protein>
    <submittedName>
        <fullName evidence="2">Uma2 family endonuclease</fullName>
    </submittedName>
</protein>
<evidence type="ECO:0000259" key="1">
    <source>
        <dbReference type="Pfam" id="PF05685"/>
    </source>
</evidence>
<comment type="caution">
    <text evidence="2">The sequence shown here is derived from an EMBL/GenBank/DDBJ whole genome shotgun (WGS) entry which is preliminary data.</text>
</comment>
<dbReference type="GO" id="GO:0004519">
    <property type="term" value="F:endonuclease activity"/>
    <property type="evidence" value="ECO:0007669"/>
    <property type="project" value="UniProtKB-KW"/>
</dbReference>
<feature type="domain" description="Putative restriction endonuclease" evidence="1">
    <location>
        <begin position="25"/>
        <end position="173"/>
    </location>
</feature>
<accession>A0ABW0YYB0</accession>
<keyword evidence="2" id="KW-0378">Hydrolase</keyword>
<keyword evidence="3" id="KW-1185">Reference proteome</keyword>
<evidence type="ECO:0000313" key="3">
    <source>
        <dbReference type="Proteomes" id="UP001596083"/>
    </source>
</evidence>
<dbReference type="InterPro" id="IPR012296">
    <property type="entry name" value="Nuclease_put_TT1808"/>
</dbReference>